<dbReference type="EMBL" id="JAHWBK010000002">
    <property type="protein sequence ID" value="MCV0323428.1"/>
    <property type="molecule type" value="Genomic_DNA"/>
</dbReference>
<keyword evidence="3" id="KW-1003">Cell membrane</keyword>
<dbReference type="NCBIfam" id="NF007773">
    <property type="entry name" value="PRK10459.1"/>
    <property type="match status" value="1"/>
</dbReference>
<comment type="caution">
    <text evidence="8">The sequence shown here is derived from an EMBL/GenBank/DDBJ whole genome shotgun (WGS) entry which is preliminary data.</text>
</comment>
<evidence type="ECO:0000256" key="4">
    <source>
        <dbReference type="ARBA" id="ARBA00022692"/>
    </source>
</evidence>
<keyword evidence="5 7" id="KW-1133">Transmembrane helix</keyword>
<dbReference type="CDD" id="cd13127">
    <property type="entry name" value="MATE_tuaB_like"/>
    <property type="match status" value="1"/>
</dbReference>
<feature type="transmembrane region" description="Helical" evidence="7">
    <location>
        <begin position="141"/>
        <end position="163"/>
    </location>
</feature>
<feature type="transmembrane region" description="Helical" evidence="7">
    <location>
        <begin position="111"/>
        <end position="129"/>
    </location>
</feature>
<evidence type="ECO:0000256" key="6">
    <source>
        <dbReference type="ARBA" id="ARBA00023136"/>
    </source>
</evidence>
<dbReference type="Proteomes" id="UP001208054">
    <property type="component" value="Unassembled WGS sequence"/>
</dbReference>
<protein>
    <submittedName>
        <fullName evidence="8">MOP flippase family protein</fullName>
    </submittedName>
</protein>
<gene>
    <name evidence="8" type="ORF">KYJ44_03780</name>
</gene>
<reference evidence="8 9" key="1">
    <citation type="submission" date="2021-07" db="EMBL/GenBank/DDBJ databases">
        <title>Clinical implication of Pseudomonas aeruginosa: further insight on the antimicrobial resistance.</title>
        <authorList>
            <person name="Macori G."/>
            <person name="Fanning S."/>
            <person name="Alqahtani A."/>
        </authorList>
    </citation>
    <scope>NUCLEOTIDE SEQUENCE [LARGE SCALE GENOMIC DNA]</scope>
    <source>
        <strain evidence="8 9">CFS3442</strain>
    </source>
</reference>
<comment type="similarity">
    <text evidence="2">Belongs to the polysaccharide synthase family.</text>
</comment>
<feature type="transmembrane region" description="Helical" evidence="7">
    <location>
        <begin position="447"/>
        <end position="467"/>
    </location>
</feature>
<name>A0ABT2XBW4_9GAMM</name>
<sequence>MSLRTQAFSAGRWTSSSLLLRAALQFAQTMILARLLTPADFGVMAIALAAYGVISLFVDLGLSNALIHFPKRTPGILSSLYWLNLAAALVMMLLLMAAALPIARIYGHPELIPAMLLISLAMPLSAAGQQFRVLAEKDLKFNSLAGIEVASAISGFVCAVLVAMFGGGIYSLVAGIVATSAISSILAWAYLSKGLRPGLHFNLTEVKPHLGFGTYRLADTLLISAQLQVDVLIGSAVAGPAAMGAYTLPRDLTLRLANTVVNPVVTRVGLPIMARVQADRAALKSIYLQTMRMTSSINFPIYAALALWADLVVEIFLGPQWHDAANFMRIFAIWGLLRSTSNPVGSLLNATGNVRRAFWWDLALLALVPGLMYLGLLTSELRGLAISLVFIQCATFYPHYRFLVSPACGATFGEYASAMTPPLICTSIAVAAAWMAMQLLPIEQSQLTTAGGIAVGICTYLFSSTLINKAWLKAMMELLAPLLRSVTAPKVP</sequence>
<feature type="transmembrane region" description="Helical" evidence="7">
    <location>
        <begin position="357"/>
        <end position="376"/>
    </location>
</feature>
<dbReference type="RefSeq" id="WP_197610789.1">
    <property type="nucleotide sequence ID" value="NZ_JAHWBK010000002.1"/>
</dbReference>
<dbReference type="PANTHER" id="PTHR30250:SF10">
    <property type="entry name" value="LIPOPOLYSACCHARIDE BIOSYNTHESIS PROTEIN WZXC"/>
    <property type="match status" value="1"/>
</dbReference>
<feature type="transmembrane region" description="Helical" evidence="7">
    <location>
        <begin position="420"/>
        <end position="440"/>
    </location>
</feature>
<feature type="transmembrane region" description="Helical" evidence="7">
    <location>
        <begin position="79"/>
        <end position="105"/>
    </location>
</feature>
<proteinExistence type="inferred from homology"/>
<feature type="transmembrane region" description="Helical" evidence="7">
    <location>
        <begin position="383"/>
        <end position="400"/>
    </location>
</feature>
<keyword evidence="6 7" id="KW-0472">Membrane</keyword>
<evidence type="ECO:0000313" key="8">
    <source>
        <dbReference type="EMBL" id="MCV0323428.1"/>
    </source>
</evidence>
<evidence type="ECO:0000256" key="2">
    <source>
        <dbReference type="ARBA" id="ARBA00007430"/>
    </source>
</evidence>
<evidence type="ECO:0000256" key="5">
    <source>
        <dbReference type="ARBA" id="ARBA00022989"/>
    </source>
</evidence>
<comment type="subcellular location">
    <subcellularLocation>
        <location evidence="1">Cell membrane</location>
        <topology evidence="1">Multi-pass membrane protein</topology>
    </subcellularLocation>
</comment>
<keyword evidence="4 7" id="KW-0812">Transmembrane</keyword>
<evidence type="ECO:0000313" key="9">
    <source>
        <dbReference type="Proteomes" id="UP001208054"/>
    </source>
</evidence>
<organism evidence="8 9">
    <name type="scientific">Stenotrophomonas riyadhensis</name>
    <dbReference type="NCBI Taxonomy" id="2859893"/>
    <lineage>
        <taxon>Bacteria</taxon>
        <taxon>Pseudomonadati</taxon>
        <taxon>Pseudomonadota</taxon>
        <taxon>Gammaproteobacteria</taxon>
        <taxon>Lysobacterales</taxon>
        <taxon>Lysobacteraceae</taxon>
        <taxon>Stenotrophomonas</taxon>
    </lineage>
</organism>
<feature type="transmembrane region" description="Helical" evidence="7">
    <location>
        <begin position="43"/>
        <end position="67"/>
    </location>
</feature>
<evidence type="ECO:0000256" key="1">
    <source>
        <dbReference type="ARBA" id="ARBA00004651"/>
    </source>
</evidence>
<accession>A0ABT2XBW4</accession>
<feature type="transmembrane region" description="Helical" evidence="7">
    <location>
        <begin position="169"/>
        <end position="191"/>
    </location>
</feature>
<dbReference type="InterPro" id="IPR050833">
    <property type="entry name" value="Poly_Biosynth_Transport"/>
</dbReference>
<dbReference type="PANTHER" id="PTHR30250">
    <property type="entry name" value="PST FAMILY PREDICTED COLANIC ACID TRANSPORTER"/>
    <property type="match status" value="1"/>
</dbReference>
<feature type="transmembrane region" description="Helical" evidence="7">
    <location>
        <begin position="18"/>
        <end position="37"/>
    </location>
</feature>
<keyword evidence="9" id="KW-1185">Reference proteome</keyword>
<feature type="transmembrane region" description="Helical" evidence="7">
    <location>
        <begin position="299"/>
        <end position="318"/>
    </location>
</feature>
<evidence type="ECO:0000256" key="3">
    <source>
        <dbReference type="ARBA" id="ARBA00022475"/>
    </source>
</evidence>
<evidence type="ECO:0000256" key="7">
    <source>
        <dbReference type="SAM" id="Phobius"/>
    </source>
</evidence>
<dbReference type="Pfam" id="PF13440">
    <property type="entry name" value="Polysacc_synt_3"/>
    <property type="match status" value="1"/>
</dbReference>